<dbReference type="InterPro" id="IPR056579">
    <property type="entry name" value="Ufl1_N"/>
</dbReference>
<dbReference type="AlphaFoldDB" id="A0A367K3M9"/>
<accession>A0A367K3M9</accession>
<dbReference type="Pfam" id="PF09743">
    <property type="entry name" value="E3_UFM1_ligase"/>
    <property type="match status" value="1"/>
</dbReference>
<evidence type="ECO:0000313" key="3">
    <source>
        <dbReference type="Proteomes" id="UP000252139"/>
    </source>
</evidence>
<evidence type="ECO:0000259" key="1">
    <source>
        <dbReference type="Pfam" id="PF09743"/>
    </source>
</evidence>
<sequence length="168" mass="19206">MTVPRDLFIQFIEQGLQKGLLPKDITRTLDGEYYLDPTFIQQTIVKHIEKEGKVTIEKLAKLLNIEQYVVAQVVEKSPDKTWTRVDDLIVTHNTTKHVQKELNKEGSLSIVSLSQSMKLPYNVLKLTLSAVQGYVQYPQLPDIIMTKDYVGRGKTRVEEALSAIEEYV</sequence>
<gene>
    <name evidence="2" type="ORF">CU097_007631</name>
</gene>
<keyword evidence="3" id="KW-1185">Reference proteome</keyword>
<dbReference type="EMBL" id="PJQL01000340">
    <property type="protein sequence ID" value="RCH96745.1"/>
    <property type="molecule type" value="Genomic_DNA"/>
</dbReference>
<reference evidence="2 3" key="1">
    <citation type="journal article" date="2018" name="G3 (Bethesda)">
        <title>Phylogenetic and Phylogenomic Definition of Rhizopus Species.</title>
        <authorList>
            <person name="Gryganskyi A.P."/>
            <person name="Golan J."/>
            <person name="Dolatabadi S."/>
            <person name="Mondo S."/>
            <person name="Robb S."/>
            <person name="Idnurm A."/>
            <person name="Muszewska A."/>
            <person name="Steczkiewicz K."/>
            <person name="Masonjones S."/>
            <person name="Liao H.L."/>
            <person name="Gajdeczka M.T."/>
            <person name="Anike F."/>
            <person name="Vuek A."/>
            <person name="Anishchenko I.M."/>
            <person name="Voigt K."/>
            <person name="de Hoog G.S."/>
            <person name="Smith M.E."/>
            <person name="Heitman J."/>
            <person name="Vilgalys R."/>
            <person name="Stajich J.E."/>
        </authorList>
    </citation>
    <scope>NUCLEOTIDE SEQUENCE [LARGE SCALE GENOMIC DNA]</scope>
    <source>
        <strain evidence="2 3">CBS 357.93</strain>
    </source>
</reference>
<organism evidence="2 3">
    <name type="scientific">Rhizopus azygosporus</name>
    <name type="common">Rhizopus microsporus var. azygosporus</name>
    <dbReference type="NCBI Taxonomy" id="86630"/>
    <lineage>
        <taxon>Eukaryota</taxon>
        <taxon>Fungi</taxon>
        <taxon>Fungi incertae sedis</taxon>
        <taxon>Mucoromycota</taxon>
        <taxon>Mucoromycotina</taxon>
        <taxon>Mucoromycetes</taxon>
        <taxon>Mucorales</taxon>
        <taxon>Mucorineae</taxon>
        <taxon>Rhizopodaceae</taxon>
        <taxon>Rhizopus</taxon>
    </lineage>
</organism>
<dbReference type="Proteomes" id="UP000252139">
    <property type="component" value="Unassembled WGS sequence"/>
</dbReference>
<dbReference type="OrthoDB" id="2281719at2759"/>
<name>A0A367K3M9_RHIAZ</name>
<comment type="caution">
    <text evidence="2">The sequence shown here is derived from an EMBL/GenBank/DDBJ whole genome shotgun (WGS) entry which is preliminary data.</text>
</comment>
<proteinExistence type="predicted"/>
<evidence type="ECO:0000313" key="2">
    <source>
        <dbReference type="EMBL" id="RCH96745.1"/>
    </source>
</evidence>
<feature type="domain" description="E3 UFM1-protein ligase 1-like N-terminal" evidence="1">
    <location>
        <begin position="11"/>
        <end position="166"/>
    </location>
</feature>
<dbReference type="STRING" id="86630.A0A367K3M9"/>
<protein>
    <recommendedName>
        <fullName evidence="1">E3 UFM1-protein ligase 1-like N-terminal domain-containing protein</fullName>
    </recommendedName>
</protein>